<keyword evidence="1" id="KW-1133">Transmembrane helix</keyword>
<keyword evidence="1" id="KW-0472">Membrane</keyword>
<name>A0ABY5L9T3_9SPHN</name>
<gene>
    <name evidence="2" type="ORF">NMP03_15865</name>
</gene>
<reference evidence="2" key="1">
    <citation type="submission" date="2022-07" db="EMBL/GenBank/DDBJ databases">
        <title>Sphingomonas sp. nov., a novel bacterium isolated from the north slope of the Mount Everest.</title>
        <authorList>
            <person name="Cui X."/>
            <person name="Liu Y."/>
        </authorList>
    </citation>
    <scope>NUCLEOTIDE SEQUENCE</scope>
    <source>
        <strain evidence="2">S5-59</strain>
    </source>
</reference>
<evidence type="ECO:0000313" key="3">
    <source>
        <dbReference type="Proteomes" id="UP001058533"/>
    </source>
</evidence>
<organism evidence="2 3">
    <name type="scientific">Sphingomonas qomolangmaensis</name>
    <dbReference type="NCBI Taxonomy" id="2918765"/>
    <lineage>
        <taxon>Bacteria</taxon>
        <taxon>Pseudomonadati</taxon>
        <taxon>Pseudomonadota</taxon>
        <taxon>Alphaproteobacteria</taxon>
        <taxon>Sphingomonadales</taxon>
        <taxon>Sphingomonadaceae</taxon>
        <taxon>Sphingomonas</taxon>
    </lineage>
</organism>
<evidence type="ECO:0008006" key="4">
    <source>
        <dbReference type="Google" id="ProtNLM"/>
    </source>
</evidence>
<keyword evidence="3" id="KW-1185">Reference proteome</keyword>
<dbReference type="Proteomes" id="UP001058533">
    <property type="component" value="Chromosome"/>
</dbReference>
<dbReference type="RefSeq" id="WP_256506466.1">
    <property type="nucleotide sequence ID" value="NZ_CP101740.1"/>
</dbReference>
<evidence type="ECO:0000313" key="2">
    <source>
        <dbReference type="EMBL" id="UUL82622.1"/>
    </source>
</evidence>
<dbReference type="EMBL" id="CP101740">
    <property type="protein sequence ID" value="UUL82622.1"/>
    <property type="molecule type" value="Genomic_DNA"/>
</dbReference>
<feature type="transmembrane region" description="Helical" evidence="1">
    <location>
        <begin position="7"/>
        <end position="28"/>
    </location>
</feature>
<evidence type="ECO:0000256" key="1">
    <source>
        <dbReference type="SAM" id="Phobius"/>
    </source>
</evidence>
<proteinExistence type="predicted"/>
<sequence length="327" mass="33254">MSGAGRPLWFVGYVLGGWIALRVSFLLLEAVELAAPSLVAQASPAAMPVRARAAVVEQIVASVRRPVPVLAIEKPIPEAPLSTPPDLMLATSPSPPASIGAAFSQERWAPSPRPSIMPAARGEGRFSGTAWLIARDGGRSLSDAGQLGGSQAGVRLRYALGDARTLAATARVSTPLRGSGSEAALGIEWRPVGANVAMIAEQRFGIDGTADGQAVFAVGGVGPTPIAAGLIVEGYGQAGVVARGGMIEGFADGALRLTRPILPGVTVGAGAWGGAQRDAQRIDLGPTATIALPVAGRSLRLSVDWRQRVVGKAAPGSGLAVTLGTDF</sequence>
<accession>A0ABY5L9T3</accession>
<protein>
    <recommendedName>
        <fullName evidence="4">Haemolysin activator HlyB C-terminal domain-containing protein</fullName>
    </recommendedName>
</protein>
<keyword evidence="1" id="KW-0812">Transmembrane</keyword>